<dbReference type="InterPro" id="IPR012904">
    <property type="entry name" value="OGG_N"/>
</dbReference>
<dbReference type="Pfam" id="PF07934">
    <property type="entry name" value="OGG_N"/>
    <property type="match status" value="1"/>
</dbReference>
<dbReference type="PANTHER" id="PTHR43003:SF12">
    <property type="entry name" value="DNA-3-METHYLADENINE GLYCOSYLASE"/>
    <property type="match status" value="1"/>
</dbReference>
<dbReference type="InterPro" id="IPR051912">
    <property type="entry name" value="Alkylbase_DNA_Glycosylase/TA"/>
</dbReference>
<evidence type="ECO:0000256" key="1">
    <source>
        <dbReference type="ARBA" id="ARBA00000086"/>
    </source>
</evidence>
<dbReference type="EMBL" id="JAUHLN010000002">
    <property type="protein sequence ID" value="MDN4074231.1"/>
    <property type="molecule type" value="Genomic_DNA"/>
</dbReference>
<sequence length="302" mass="35012">MWIQKGNRIEIERHDVLFEECLRYLNRNQNELLHEVDIENKVIRKAVRCEKEIVLIQLEATDQHLLLSFPLRVPDSRSKAEIVHHVIDWMDLDRDLAPFYQLAKQDHILNHIVHGREGLRMIGVPDLFEAMAWSIMGQQVSLHVAYLLKKRLVERYGESVVCEGKEYWTFPEPGIIAKLTKEDLLSLKFTNRKAEYLLGVADIIATGQLKKTALQQMPLPVMEKSLIAIRGIGSWSANYVMMRCLRHPDAFPAADVGLHNALKKVIGSHSKPSLSEIMEWSEKWTDWRAYATFYLWMELAAE</sequence>
<dbReference type="Pfam" id="PF00730">
    <property type="entry name" value="HhH-GPD"/>
    <property type="match status" value="1"/>
</dbReference>
<dbReference type="SUPFAM" id="SSF48150">
    <property type="entry name" value="DNA-glycosylase"/>
    <property type="match status" value="1"/>
</dbReference>
<keyword evidence="4" id="KW-0378">Hydrolase</keyword>
<evidence type="ECO:0000256" key="5">
    <source>
        <dbReference type="ARBA" id="ARBA00023204"/>
    </source>
</evidence>
<evidence type="ECO:0000259" key="6">
    <source>
        <dbReference type="SMART" id="SM00478"/>
    </source>
</evidence>
<dbReference type="InterPro" id="IPR003265">
    <property type="entry name" value="HhH-GPD_domain"/>
</dbReference>
<name>A0ABT8E8J0_9BACL</name>
<evidence type="ECO:0000313" key="7">
    <source>
        <dbReference type="EMBL" id="MDN4074231.1"/>
    </source>
</evidence>
<evidence type="ECO:0000313" key="8">
    <source>
        <dbReference type="Proteomes" id="UP001168694"/>
    </source>
</evidence>
<gene>
    <name evidence="7" type="ORF">QYF49_14640</name>
</gene>
<dbReference type="InterPro" id="IPR037046">
    <property type="entry name" value="AlkA_N_sf"/>
</dbReference>
<dbReference type="InterPro" id="IPR023170">
    <property type="entry name" value="HhH_base_excis_C"/>
</dbReference>
<evidence type="ECO:0000256" key="3">
    <source>
        <dbReference type="ARBA" id="ARBA00022763"/>
    </source>
</evidence>
<dbReference type="SMART" id="SM00478">
    <property type="entry name" value="ENDO3c"/>
    <property type="match status" value="1"/>
</dbReference>
<dbReference type="Gene3D" id="1.10.1670.10">
    <property type="entry name" value="Helix-hairpin-Helix base-excision DNA repair enzymes (C-terminal)"/>
    <property type="match status" value="1"/>
</dbReference>
<dbReference type="Gene3D" id="1.10.340.30">
    <property type="entry name" value="Hypothetical protein, domain 2"/>
    <property type="match status" value="1"/>
</dbReference>
<keyword evidence="8" id="KW-1185">Reference proteome</keyword>
<dbReference type="InterPro" id="IPR011257">
    <property type="entry name" value="DNA_glycosylase"/>
</dbReference>
<evidence type="ECO:0000256" key="2">
    <source>
        <dbReference type="ARBA" id="ARBA00012000"/>
    </source>
</evidence>
<dbReference type="Proteomes" id="UP001168694">
    <property type="component" value="Unassembled WGS sequence"/>
</dbReference>
<protein>
    <recommendedName>
        <fullName evidence="2">DNA-3-methyladenine glycosylase II</fullName>
        <ecNumber evidence="2">3.2.2.21</ecNumber>
    </recommendedName>
</protein>
<feature type="domain" description="HhH-GPD" evidence="6">
    <location>
        <begin position="136"/>
        <end position="300"/>
    </location>
</feature>
<keyword evidence="3" id="KW-0227">DNA damage</keyword>
<dbReference type="EC" id="3.2.2.21" evidence="2"/>
<accession>A0ABT8E8J0</accession>
<evidence type="ECO:0000256" key="4">
    <source>
        <dbReference type="ARBA" id="ARBA00022801"/>
    </source>
</evidence>
<dbReference type="RefSeq" id="WP_290400299.1">
    <property type="nucleotide sequence ID" value="NZ_JAUHLN010000002.1"/>
</dbReference>
<comment type="catalytic activity">
    <reaction evidence="1">
        <text>Hydrolysis of alkylated DNA, releasing 3-methyladenine, 3-methylguanine, 7-methylguanine and 7-methyladenine.</text>
        <dbReference type="EC" id="3.2.2.21"/>
    </reaction>
</comment>
<comment type="caution">
    <text evidence="7">The sequence shown here is derived from an EMBL/GenBank/DDBJ whole genome shotgun (WGS) entry which is preliminary data.</text>
</comment>
<reference evidence="7" key="1">
    <citation type="submission" date="2023-06" db="EMBL/GenBank/DDBJ databases">
        <title>Draft Genome Sequences of Representative Paenibacillus Polymyxa, Bacillus cereus, Fictibacillus sp., and Brevibacillus agri Strains Isolated from Amazonian Dark Earth.</title>
        <authorList>
            <person name="Pellegrinetti T.A."/>
            <person name="Cunha I.C.M."/>
            <person name="Chaves M.G."/>
            <person name="Freitas A.S."/>
            <person name="Silva A.V.R."/>
            <person name="Tsai S.M."/>
            <person name="Mendes L.W."/>
        </authorList>
    </citation>
    <scope>NUCLEOTIDE SEQUENCE</scope>
    <source>
        <strain evidence="7">CENA-BCM004</strain>
    </source>
</reference>
<proteinExistence type="predicted"/>
<dbReference type="Gene3D" id="3.30.310.20">
    <property type="entry name" value="DNA-3-methyladenine glycosylase AlkA, N-terminal domain"/>
    <property type="match status" value="1"/>
</dbReference>
<organism evidence="7 8">
    <name type="scientific">Fictibacillus terranigra</name>
    <dbReference type="NCBI Taxonomy" id="3058424"/>
    <lineage>
        <taxon>Bacteria</taxon>
        <taxon>Bacillati</taxon>
        <taxon>Bacillota</taxon>
        <taxon>Bacilli</taxon>
        <taxon>Bacillales</taxon>
        <taxon>Fictibacillaceae</taxon>
        <taxon>Fictibacillus</taxon>
    </lineage>
</organism>
<keyword evidence="5" id="KW-0234">DNA repair</keyword>
<dbReference type="CDD" id="cd00056">
    <property type="entry name" value="ENDO3c"/>
    <property type="match status" value="1"/>
</dbReference>
<dbReference type="PANTHER" id="PTHR43003">
    <property type="entry name" value="DNA-3-METHYLADENINE GLYCOSYLASE"/>
    <property type="match status" value="1"/>
</dbReference>